<accession>A0A8J3AQ90</accession>
<sequence>MKKISIYFSDDSELAEYESVSKEYRNDIFVDVSGEVFNIRAYTILRLQQDFETEIEDEGYFSVEPNLVLVSDTSRQSICQIIRKLYEQKYFNELKPIIINTSNLVQVMSFEI</sequence>
<dbReference type="EMBL" id="BMHB01000004">
    <property type="protein sequence ID" value="GGI17965.1"/>
    <property type="molecule type" value="Genomic_DNA"/>
</dbReference>
<proteinExistence type="predicted"/>
<comment type="caution">
    <text evidence="1">The sequence shown here is derived from an EMBL/GenBank/DDBJ whole genome shotgun (WGS) entry which is preliminary data.</text>
</comment>
<gene>
    <name evidence="1" type="ORF">GCM10007380_40570</name>
</gene>
<evidence type="ECO:0000313" key="1">
    <source>
        <dbReference type="EMBL" id="GGI17965.1"/>
    </source>
</evidence>
<keyword evidence="2" id="KW-1185">Reference proteome</keyword>
<reference evidence="2" key="1">
    <citation type="journal article" date="2019" name="Int. J. Syst. Evol. Microbiol.">
        <title>The Global Catalogue of Microorganisms (GCM) 10K type strain sequencing project: providing services to taxonomists for standard genome sequencing and annotation.</title>
        <authorList>
            <consortium name="The Broad Institute Genomics Platform"/>
            <consortium name="The Broad Institute Genome Sequencing Center for Infectious Disease"/>
            <person name="Wu L."/>
            <person name="Ma J."/>
        </authorList>
    </citation>
    <scope>NUCLEOTIDE SEQUENCE [LARGE SCALE GENOMIC DNA]</scope>
    <source>
        <strain evidence="2">CGMCC 1.14993</strain>
    </source>
</reference>
<dbReference type="RefSeq" id="WP_088003446.1">
    <property type="nucleotide sequence ID" value="NZ_BMHB01000004.1"/>
</dbReference>
<organism evidence="1 2">
    <name type="scientific">Gottfriedia solisilvae</name>
    <dbReference type="NCBI Taxonomy" id="1516104"/>
    <lineage>
        <taxon>Bacteria</taxon>
        <taxon>Bacillati</taxon>
        <taxon>Bacillota</taxon>
        <taxon>Bacilli</taxon>
        <taxon>Bacillales</taxon>
        <taxon>Bacillaceae</taxon>
        <taxon>Gottfriedia</taxon>
    </lineage>
</organism>
<dbReference type="AlphaFoldDB" id="A0A8J3AQ90"/>
<dbReference type="OrthoDB" id="2474323at2"/>
<evidence type="ECO:0000313" key="2">
    <source>
        <dbReference type="Proteomes" id="UP000626244"/>
    </source>
</evidence>
<protein>
    <submittedName>
        <fullName evidence="1">Uncharacterized protein</fullName>
    </submittedName>
</protein>
<name>A0A8J3AQ90_9BACI</name>
<dbReference type="Proteomes" id="UP000626244">
    <property type="component" value="Unassembled WGS sequence"/>
</dbReference>